<accession>A0ACB7EFJ8</accession>
<dbReference type="EMBL" id="CM024796">
    <property type="protein sequence ID" value="KAG8000983.1"/>
    <property type="molecule type" value="Genomic_DNA"/>
</dbReference>
<keyword evidence="2" id="KW-1185">Reference proteome</keyword>
<organism evidence="1 2">
    <name type="scientific">Nibea albiflora</name>
    <name type="common">Yellow drum</name>
    <name type="synonym">Corvina albiflora</name>
    <dbReference type="NCBI Taxonomy" id="240163"/>
    <lineage>
        <taxon>Eukaryota</taxon>
        <taxon>Metazoa</taxon>
        <taxon>Chordata</taxon>
        <taxon>Craniata</taxon>
        <taxon>Vertebrata</taxon>
        <taxon>Euteleostomi</taxon>
        <taxon>Actinopterygii</taxon>
        <taxon>Neopterygii</taxon>
        <taxon>Teleostei</taxon>
        <taxon>Neoteleostei</taxon>
        <taxon>Acanthomorphata</taxon>
        <taxon>Eupercaria</taxon>
        <taxon>Sciaenidae</taxon>
        <taxon>Nibea</taxon>
    </lineage>
</organism>
<comment type="caution">
    <text evidence="1">The sequence shown here is derived from an EMBL/GenBank/DDBJ whole genome shotgun (WGS) entry which is preliminary data.</text>
</comment>
<evidence type="ECO:0000313" key="2">
    <source>
        <dbReference type="Proteomes" id="UP000805704"/>
    </source>
</evidence>
<gene>
    <name evidence="1" type="ORF">GBF38_018375</name>
</gene>
<evidence type="ECO:0000313" key="1">
    <source>
        <dbReference type="EMBL" id="KAG8000983.1"/>
    </source>
</evidence>
<proteinExistence type="predicted"/>
<name>A0ACB7EFJ8_NIBAL</name>
<dbReference type="Proteomes" id="UP000805704">
    <property type="component" value="Chromosome 8"/>
</dbReference>
<sequence length="202" mass="24125">MLFTGKKYVRLKRTYSSRWRYCIESIALLMKLRKEELDKRRRQEEEEKLQKMKGEKREQAERLEERRRQEEERRREKHKQDHLRVNSAFLEKLEGRGRESENETKGRGIREAEDPCFASEGFRDQSSNIPAQQLRLAHLDPEPEQSCSGWTEETDPEVDYDWALMKLTNSFPDCARVFLEDILDQCNGDYEQAYTLLISTLS</sequence>
<reference evidence="1" key="1">
    <citation type="submission" date="2020-04" db="EMBL/GenBank/DDBJ databases">
        <title>A chromosome-scale assembly and high-density genetic map of the yellow drum (Nibea albiflora) genome.</title>
        <authorList>
            <person name="Xu D."/>
            <person name="Zhang W."/>
            <person name="Chen R."/>
            <person name="Tan P."/>
            <person name="Wang L."/>
            <person name="Song H."/>
            <person name="Tian L."/>
            <person name="Zhu Q."/>
            <person name="Wang B."/>
        </authorList>
    </citation>
    <scope>NUCLEOTIDE SEQUENCE</scope>
    <source>
        <strain evidence="1">ZJHYS-2018</strain>
    </source>
</reference>
<protein>
    <submittedName>
        <fullName evidence="1">Uncharacterized protein</fullName>
    </submittedName>
</protein>